<feature type="domain" description="GATOR1 complex protein NPRL3 C-terminal HTH" evidence="6">
    <location>
        <begin position="633"/>
        <end position="697"/>
    </location>
</feature>
<dbReference type="GO" id="GO:0010508">
    <property type="term" value="P:positive regulation of autophagy"/>
    <property type="evidence" value="ECO:0007669"/>
    <property type="project" value="TreeGrafter"/>
</dbReference>
<dbReference type="GO" id="GO:0034198">
    <property type="term" value="P:cellular response to amino acid starvation"/>
    <property type="evidence" value="ECO:0007669"/>
    <property type="project" value="TreeGrafter"/>
</dbReference>
<gene>
    <name evidence="7" type="ORF">METBISCDRAFT_30032</name>
</gene>
<sequence>MSYDLPNPSLVGILLVVSTHNGPQVVFHYPPELGKRKLARADPDEDAQSDDDFDDEDYEQADLQEPDTPASTADDPSPAIGPLFRFADGAGASVESRRASVKDAAPATSRVLGFEPEILAEMLSPPREMFNSRFDVTLESMVFLGLPVHVQPVGSWKPRKTLSHTGASECAVGPGVDVDDDGNDGGARGGLNMFHLVFAMEPPKLERSYRTDEMFYYVILKLLLILRHEQHRRNYVWEQVVHITRLKEEEAKRTGPHSAQLCDALVAGLPLCRMIQQCYAALVASRIAHLDVNNKLHSFQIPLKMEFHSLPDVTTPYVAGSYLSSTTSFLGDTGLLAVEETTRYSARSLVDRVFGRRDADDADDDLDDDEYPRSSDELLHLGLLLWDDPSTIIHDIKARPNSPIAMFIKLVRPTEPLIKVYTLLQQQLAGQSNLHASHIRDFALHLVHWRKARMIPPITTRAVYIVSPMAPVGSRFHHDVARFHAHFPTIPCLPLFLKSLSTRAKKPRQFASIIPSKDHRDLYLQALAWLVRYGYATQLHTYLWLKVSRRIKMKVEEDLEAELGRGLKRGAKNFAPADSRVGPVDNSSKQAGAALNDEIDQLKRRLEDEDARAPDFVMEDDSDTILIDPGRASSLERRWINEIIHKECALLPELTAVFYKLLKYMNGRSSLEILLLKENITRAELRKLLVSIEAHVISVRHW</sequence>
<reference evidence="8" key="1">
    <citation type="journal article" date="2018" name="Nat. Microbiol.">
        <title>Leveraging single-cell genomics to expand the fungal tree of life.</title>
        <authorList>
            <person name="Ahrendt S.R."/>
            <person name="Quandt C.A."/>
            <person name="Ciobanu D."/>
            <person name="Clum A."/>
            <person name="Salamov A."/>
            <person name="Andreopoulos B."/>
            <person name="Cheng J.F."/>
            <person name="Woyke T."/>
            <person name="Pelin A."/>
            <person name="Henrissat B."/>
            <person name="Reynolds N.K."/>
            <person name="Benny G.L."/>
            <person name="Smith M.E."/>
            <person name="James T.Y."/>
            <person name="Grigoriev I.V."/>
        </authorList>
    </citation>
    <scope>NUCLEOTIDE SEQUENCE [LARGE SCALE GENOMIC DNA]</scope>
    <source>
        <strain evidence="8">Baker2002</strain>
    </source>
</reference>
<comment type="subcellular location">
    <subcellularLocation>
        <location evidence="4">Vacuole membrane</location>
        <topology evidence="4">Peripheral membrane protein</topology>
    </subcellularLocation>
</comment>
<comment type="similarity">
    <text evidence="1 4">Belongs to the NPR3 family.</text>
</comment>
<dbReference type="PANTHER" id="PTHR13153:SF5">
    <property type="entry name" value="GATOR COMPLEX PROTEIN NPRL3"/>
    <property type="match status" value="1"/>
</dbReference>
<dbReference type="GO" id="GO:0005774">
    <property type="term" value="C:vacuolar membrane"/>
    <property type="evidence" value="ECO:0007669"/>
    <property type="project" value="UniProtKB-SubCell"/>
</dbReference>
<dbReference type="AlphaFoldDB" id="A0A4P9ZFG9"/>
<dbReference type="OrthoDB" id="18648at2759"/>
<proteinExistence type="inferred from homology"/>
<accession>A0A4P9ZFG9</accession>
<keyword evidence="8" id="KW-1185">Reference proteome</keyword>
<keyword evidence="4" id="KW-0732">Signal</keyword>
<protein>
    <recommendedName>
        <fullName evidence="2 4">Nitrogen permease regulator 3</fullName>
    </recommendedName>
    <alternativeName>
        <fullName evidence="3 4">Required for meiotic nuclear division protein 11</fullName>
    </alternativeName>
</protein>
<evidence type="ECO:0000256" key="3">
    <source>
        <dbReference type="ARBA" id="ARBA00030028"/>
    </source>
</evidence>
<name>A0A4P9ZFG9_9ASCO</name>
<dbReference type="GO" id="GO:1904262">
    <property type="term" value="P:negative regulation of TORC1 signaling"/>
    <property type="evidence" value="ECO:0007669"/>
    <property type="project" value="TreeGrafter"/>
</dbReference>
<evidence type="ECO:0000313" key="8">
    <source>
        <dbReference type="Proteomes" id="UP000268321"/>
    </source>
</evidence>
<dbReference type="EMBL" id="ML004438">
    <property type="protein sequence ID" value="RKP31725.1"/>
    <property type="molecule type" value="Genomic_DNA"/>
</dbReference>
<evidence type="ECO:0000256" key="1">
    <source>
        <dbReference type="ARBA" id="ARBA00010546"/>
    </source>
</evidence>
<evidence type="ECO:0000256" key="4">
    <source>
        <dbReference type="RuleBase" id="RU368069"/>
    </source>
</evidence>
<evidence type="ECO:0000256" key="2">
    <source>
        <dbReference type="ARBA" id="ARBA00017880"/>
    </source>
</evidence>
<dbReference type="Proteomes" id="UP000268321">
    <property type="component" value="Unassembled WGS sequence"/>
</dbReference>
<dbReference type="GO" id="GO:0038202">
    <property type="term" value="P:TORC1 signaling"/>
    <property type="evidence" value="ECO:0007669"/>
    <property type="project" value="TreeGrafter"/>
</dbReference>
<dbReference type="InterPro" id="IPR005365">
    <property type="entry name" value="Npr3"/>
</dbReference>
<comment type="function">
    <text evidence="4">Mediates inactivation of the TORC1 complex in response to amino acid starvation. Required for meiotic nuclear division.</text>
</comment>
<dbReference type="Pfam" id="PF24064">
    <property type="entry name" value="HTH_NPRL3"/>
    <property type="match status" value="1"/>
</dbReference>
<organism evidence="7 8">
    <name type="scientific">Metschnikowia bicuspidata</name>
    <dbReference type="NCBI Taxonomy" id="27322"/>
    <lineage>
        <taxon>Eukaryota</taxon>
        <taxon>Fungi</taxon>
        <taxon>Dikarya</taxon>
        <taxon>Ascomycota</taxon>
        <taxon>Saccharomycotina</taxon>
        <taxon>Pichiomycetes</taxon>
        <taxon>Metschnikowiaceae</taxon>
        <taxon>Metschnikowia</taxon>
    </lineage>
</organism>
<keyword evidence="4" id="KW-0469">Meiosis</keyword>
<dbReference type="PANTHER" id="PTHR13153">
    <property type="entry name" value="CGTHBA PROTEIN -14 GENE PROTEIN"/>
    <property type="match status" value="1"/>
</dbReference>
<dbReference type="Pfam" id="PF03666">
    <property type="entry name" value="NPR3"/>
    <property type="match status" value="2"/>
</dbReference>
<evidence type="ECO:0000256" key="5">
    <source>
        <dbReference type="SAM" id="MobiDB-lite"/>
    </source>
</evidence>
<dbReference type="GO" id="GO:1990130">
    <property type="term" value="C:GATOR1 complex"/>
    <property type="evidence" value="ECO:0007669"/>
    <property type="project" value="TreeGrafter"/>
</dbReference>
<feature type="compositionally biased region" description="Acidic residues" evidence="5">
    <location>
        <begin position="43"/>
        <end position="65"/>
    </location>
</feature>
<dbReference type="GO" id="GO:0051321">
    <property type="term" value="P:meiotic cell cycle"/>
    <property type="evidence" value="ECO:0007669"/>
    <property type="project" value="UniProtKB-UniRule"/>
</dbReference>
<evidence type="ECO:0000313" key="7">
    <source>
        <dbReference type="EMBL" id="RKP31725.1"/>
    </source>
</evidence>
<evidence type="ECO:0000259" key="6">
    <source>
        <dbReference type="Pfam" id="PF24064"/>
    </source>
</evidence>
<dbReference type="InterPro" id="IPR056603">
    <property type="entry name" value="HTH_NPRL3"/>
</dbReference>
<feature type="region of interest" description="Disordered" evidence="5">
    <location>
        <begin position="35"/>
        <end position="85"/>
    </location>
</feature>